<feature type="compositionally biased region" description="Acidic residues" evidence="2">
    <location>
        <begin position="115"/>
        <end position="132"/>
    </location>
</feature>
<dbReference type="EMBL" id="JARQWQ010000005">
    <property type="protein sequence ID" value="KAK2571892.1"/>
    <property type="molecule type" value="Genomic_DNA"/>
</dbReference>
<dbReference type="GO" id="GO:0005737">
    <property type="term" value="C:cytoplasm"/>
    <property type="evidence" value="ECO:0007669"/>
    <property type="project" value="TreeGrafter"/>
</dbReference>
<evidence type="ECO:0000256" key="1">
    <source>
        <dbReference type="SAM" id="Coils"/>
    </source>
</evidence>
<keyword evidence="4" id="KW-1185">Reference proteome</keyword>
<proteinExistence type="predicted"/>
<evidence type="ECO:0000313" key="3">
    <source>
        <dbReference type="EMBL" id="KAK2571892.1"/>
    </source>
</evidence>
<reference evidence="3" key="1">
    <citation type="journal article" date="2023" name="G3 (Bethesda)">
        <title>Whole genome assembly and annotation of the endangered Caribbean coral Acropora cervicornis.</title>
        <authorList>
            <person name="Selwyn J.D."/>
            <person name="Vollmer S.V."/>
        </authorList>
    </citation>
    <scope>NUCLEOTIDE SEQUENCE</scope>
    <source>
        <strain evidence="3">K2</strain>
    </source>
</reference>
<dbReference type="PANTHER" id="PTHR16275:SF8">
    <property type="entry name" value="COILED-COIL DOMAIN-CONTAINING PROTEIN 40"/>
    <property type="match status" value="1"/>
</dbReference>
<feature type="coiled-coil region" evidence="1">
    <location>
        <begin position="393"/>
        <end position="483"/>
    </location>
</feature>
<comment type="caution">
    <text evidence="3">The sequence shown here is derived from an EMBL/GenBank/DDBJ whole genome shotgun (WGS) entry which is preliminary data.</text>
</comment>
<dbReference type="Proteomes" id="UP001249851">
    <property type="component" value="Unassembled WGS sequence"/>
</dbReference>
<organism evidence="3 4">
    <name type="scientific">Acropora cervicornis</name>
    <name type="common">Staghorn coral</name>
    <dbReference type="NCBI Taxonomy" id="6130"/>
    <lineage>
        <taxon>Eukaryota</taxon>
        <taxon>Metazoa</taxon>
        <taxon>Cnidaria</taxon>
        <taxon>Anthozoa</taxon>
        <taxon>Hexacorallia</taxon>
        <taxon>Scleractinia</taxon>
        <taxon>Astrocoeniina</taxon>
        <taxon>Acroporidae</taxon>
        <taxon>Acropora</taxon>
    </lineage>
</organism>
<accession>A0AAD9VFB4</accession>
<name>A0AAD9VFB4_ACRCE</name>
<protein>
    <submittedName>
        <fullName evidence="3">Coiled-coil domain-containing protein 40</fullName>
    </submittedName>
</protein>
<evidence type="ECO:0000256" key="2">
    <source>
        <dbReference type="SAM" id="MobiDB-lite"/>
    </source>
</evidence>
<feature type="compositionally biased region" description="Basic and acidic residues" evidence="2">
    <location>
        <begin position="104"/>
        <end position="114"/>
    </location>
</feature>
<dbReference type="GO" id="GO:0035082">
    <property type="term" value="P:axoneme assembly"/>
    <property type="evidence" value="ECO:0007669"/>
    <property type="project" value="InterPro"/>
</dbReference>
<reference evidence="3" key="2">
    <citation type="journal article" date="2023" name="Science">
        <title>Genomic signatures of disease resistance in endangered staghorn corals.</title>
        <authorList>
            <person name="Vollmer S.V."/>
            <person name="Selwyn J.D."/>
            <person name="Despard B.A."/>
            <person name="Roesel C.L."/>
        </authorList>
    </citation>
    <scope>NUCLEOTIDE SEQUENCE</scope>
    <source>
        <strain evidence="3">K2</strain>
    </source>
</reference>
<evidence type="ECO:0000313" key="4">
    <source>
        <dbReference type="Proteomes" id="UP001249851"/>
    </source>
</evidence>
<feature type="compositionally biased region" description="Basic and acidic residues" evidence="2">
    <location>
        <begin position="1"/>
        <end position="41"/>
    </location>
</feature>
<feature type="region of interest" description="Disordered" evidence="2">
    <location>
        <begin position="1"/>
        <end position="133"/>
    </location>
</feature>
<sequence>MADRSEENGLSDEEGKKREERLASGKSRGSAESKKSIHDAVSKMTVKALKEFRLSEPSEVDTVVTGGESEGLLPGETFTQEIPAFDPQGVGAQTLLSEDITGQDGREDDLRGDVGGEDEDLSDEESGSEGETDMVVLDPDHPLMVRFQVAYKSHLLKQQEKVNLELRELTEDLKTKKREREELGVQLYGVQQELARQQMLLEKEHDNFNGENQRRLQCEKLLEETKAMHEKISEDLTHQRKQAKEMRTEVENIAARLHYMEEAKEDVRADIAVMKRAAEKADSEVTKAELEKKKQDLLVDRLTQTVDRLREEIDMFETQCVAQLEETKAAQKALSEATTEIEEVTLKDNELATLRKQIEREFLEKIKVEDNIMEKMRSQLTLDKAAQYTKKVTDKLRRRATELESSLAEVENEISRDVLDISNTTARVRQLQDAMDSLNDEIHQKNATISKIEGEIIKRNAIIERKQSTVDQYNKRIDQMRSKDGVC</sequence>
<feature type="coiled-coil region" evidence="1">
    <location>
        <begin position="236"/>
        <end position="326"/>
    </location>
</feature>
<feature type="coiled-coil region" evidence="1">
    <location>
        <begin position="152"/>
        <end position="186"/>
    </location>
</feature>
<keyword evidence="1" id="KW-0175">Coiled coil</keyword>
<dbReference type="AlphaFoldDB" id="A0AAD9VFB4"/>
<dbReference type="InterPro" id="IPR037386">
    <property type="entry name" value="CCDC40"/>
</dbReference>
<dbReference type="PANTHER" id="PTHR16275">
    <property type="entry name" value="COILED-COIL DOMAIN-CONTAINING PROTEIN 40"/>
    <property type="match status" value="1"/>
</dbReference>
<gene>
    <name evidence="3" type="ORF">P5673_003302</name>
</gene>